<proteinExistence type="predicted"/>
<gene>
    <name evidence="1" type="ORF">H6G94_07235</name>
</gene>
<sequence length="61" mass="6965">MCSKAQQKVCSLLPTGAPAWGDTVAIRCACEYLASLLYKTLRERRTELFKTEVRRDLYPVN</sequence>
<evidence type="ECO:0000313" key="1">
    <source>
        <dbReference type="EMBL" id="MBD2611063.1"/>
    </source>
</evidence>
<dbReference type="EMBL" id="JACJTC010000004">
    <property type="protein sequence ID" value="MBD2611063.1"/>
    <property type="molecule type" value="Genomic_DNA"/>
</dbReference>
<evidence type="ECO:0000313" key="2">
    <source>
        <dbReference type="Proteomes" id="UP000606396"/>
    </source>
</evidence>
<dbReference type="RefSeq" id="WP_190948891.1">
    <property type="nucleotide sequence ID" value="NZ_JACJTC010000004.1"/>
</dbReference>
<keyword evidence="2" id="KW-1185">Reference proteome</keyword>
<organism evidence="1 2">
    <name type="scientific">Nostoc punctiforme FACHB-252</name>
    <dbReference type="NCBI Taxonomy" id="1357509"/>
    <lineage>
        <taxon>Bacteria</taxon>
        <taxon>Bacillati</taxon>
        <taxon>Cyanobacteriota</taxon>
        <taxon>Cyanophyceae</taxon>
        <taxon>Nostocales</taxon>
        <taxon>Nostocaceae</taxon>
        <taxon>Nostoc</taxon>
    </lineage>
</organism>
<comment type="caution">
    <text evidence="1">The sequence shown here is derived from an EMBL/GenBank/DDBJ whole genome shotgun (WGS) entry which is preliminary data.</text>
</comment>
<protein>
    <submittedName>
        <fullName evidence="1">Uncharacterized protein</fullName>
    </submittedName>
</protein>
<reference evidence="1 2" key="1">
    <citation type="journal article" date="2020" name="ISME J.">
        <title>Comparative genomics reveals insights into cyanobacterial evolution and habitat adaptation.</title>
        <authorList>
            <person name="Chen M.Y."/>
            <person name="Teng W.K."/>
            <person name="Zhao L."/>
            <person name="Hu C.X."/>
            <person name="Zhou Y.K."/>
            <person name="Han B.P."/>
            <person name="Song L.R."/>
            <person name="Shu W.S."/>
        </authorList>
    </citation>
    <scope>NUCLEOTIDE SEQUENCE [LARGE SCALE GENOMIC DNA]</scope>
    <source>
        <strain evidence="1 2">FACHB-252</strain>
    </source>
</reference>
<dbReference type="Proteomes" id="UP000606396">
    <property type="component" value="Unassembled WGS sequence"/>
</dbReference>
<name>A0ABR8H6P5_NOSPU</name>
<accession>A0ABR8H6P5</accession>